<dbReference type="Pfam" id="PF07731">
    <property type="entry name" value="Cu-oxidase_2"/>
    <property type="match status" value="1"/>
</dbReference>
<protein>
    <submittedName>
        <fullName evidence="8">Ferroxidase-like protein</fullName>
    </submittedName>
</protein>
<reference evidence="8" key="1">
    <citation type="submission" date="2017-08" db="EMBL/GenBank/DDBJ databases">
        <authorList>
            <person name="Polle J.E."/>
            <person name="Barry K."/>
            <person name="Cushman J."/>
            <person name="Schmutz J."/>
            <person name="Tran D."/>
            <person name="Hathwaick L.T."/>
            <person name="Yim W.C."/>
            <person name="Jenkins J."/>
            <person name="Mckie-Krisberg Z.M."/>
            <person name="Prochnik S."/>
            <person name="Lindquist E."/>
            <person name="Dockter R.B."/>
            <person name="Adam C."/>
            <person name="Molina H."/>
            <person name="Bunkerborg J."/>
            <person name="Jin E."/>
            <person name="Buchheim M."/>
            <person name="Magnuson J."/>
        </authorList>
    </citation>
    <scope>NUCLEOTIDE SEQUENCE</scope>
    <source>
        <strain evidence="8">CCAP 19/18</strain>
    </source>
</reference>
<evidence type="ECO:0000256" key="3">
    <source>
        <dbReference type="ARBA" id="ARBA00023002"/>
    </source>
</evidence>
<feature type="region of interest" description="Disordered" evidence="5">
    <location>
        <begin position="499"/>
        <end position="521"/>
    </location>
</feature>
<keyword evidence="3" id="KW-0560">Oxidoreductase</keyword>
<evidence type="ECO:0000256" key="1">
    <source>
        <dbReference type="ARBA" id="ARBA00010609"/>
    </source>
</evidence>
<evidence type="ECO:0000259" key="7">
    <source>
        <dbReference type="Pfam" id="PF07732"/>
    </source>
</evidence>
<dbReference type="InterPro" id="IPR011706">
    <property type="entry name" value="Cu-oxidase_C"/>
</dbReference>
<dbReference type="EMBL" id="MU069798">
    <property type="protein sequence ID" value="KAF5833656.1"/>
    <property type="molecule type" value="Genomic_DNA"/>
</dbReference>
<keyword evidence="9" id="KW-1185">Reference proteome</keyword>
<comment type="similarity">
    <text evidence="1">Belongs to the multicopper oxidase family.</text>
</comment>
<name>A0ABQ7GGC1_DUNSA</name>
<dbReference type="InterPro" id="IPR002355">
    <property type="entry name" value="Cu_oxidase_Cu_BS"/>
</dbReference>
<proteinExistence type="inferred from homology"/>
<evidence type="ECO:0000256" key="5">
    <source>
        <dbReference type="SAM" id="MobiDB-lite"/>
    </source>
</evidence>
<accession>A0ABQ7GGC1</accession>
<comment type="caution">
    <text evidence="8">The sequence shown here is derived from an EMBL/GenBank/DDBJ whole genome shotgun (WGS) entry which is preliminary data.</text>
</comment>
<dbReference type="PROSITE" id="PS00080">
    <property type="entry name" value="MULTICOPPER_OXIDASE2"/>
    <property type="match status" value="1"/>
</dbReference>
<dbReference type="InterPro" id="IPR011707">
    <property type="entry name" value="Cu-oxidase-like_N"/>
</dbReference>
<sequence>MTYVWGTGGTFAGALVAYLALAAPLACRAGATRTYYIRAEEVAWDYAPFAANECYAGMERTMRPSVLQGASDTEGGVWRKAVYKAYTDSSFETPVERPDAEKHLGLLGPLMRVEAGDTLQVTLHNSLDFPVGLEPLGGAHWALNDMDGEGPLEAGHMPGVAPGEARTLSWQVPDDAAPSFESVQAARDEGRQTSRLYLYRSPVDVVAHSNAGLLGPIIVTSKGLANEDGSTQGVDYDHVVVFLVIREPESPLFEENSDVASAFSQSKNVINGYVYCNLPGLEAPVGSSIRWHAGSLGGFDAMHNFHWHGNTMLVDGRRVDQFNVLGGNTLSADMSADNPGVWLFHCHVNKHLRLGMQGVYKITGTRVEPEVSGVEREYFIAAEEVLWHYDDLSGLNQCGPEPVPLTEHPVASMFLGPADVELERMGSNITKAMYVEYTDGSFSTRVNRSEGEEYLGLVGPILKARVGDTLVVTFKNNLPASRPAVSLHPHGVLYDKTGEGAPYNDGTGAFPQNASRQDDNVAPGDTHVYVWNVTRAAAPGPGDVNSKLWMYHSHSDEAADTQAGLFGGIIVYPADPENSDPAPSDADRELVLFFAITQEVESLYLEENLKMHGFLEAKGLEEWKRSFHFFEASLRPNINGLMFCNMPAPEVTAGQRVRLHVMSLGDMTDIHTVNILGGVFESRLQGRTDAVAILAGSMLSFDVVFTQPGIFPVACAVALHGGSGMQGRIAVVGSNERSIPEGSETRTYYIKAEAVEWNYAPEGVREGCANIDSEEAKKWLETSSVTIGPRRMKALFRQYTNSSFSQLVARPRYHGMLGPLIAAEVGDVVEVTLQNDLEMPINFYMGGAFVRLEESDNPLLPVPPGGMRTYRWIVPEAAGPKADKGSSVSYAYASQVIWLPQQAAGLFGLVMVVREGMLGADGVTPTDVDHIVPVVMLVTNENNTPAPLLHASIERAGLLEGRNETAEEFVKRVQASEDAQLFQESNRMRSINGLMFCNFQIDVMPGKRLRLLTASFGAYFPGLFRNIHSPLVVGQVLKALGEPTQSETILPGISRVVDLEVQATGTWPLLCGIDEHQTRGMVGNVNVGVPAGIELDLTDETLGVTVTINGNLGDIEDIEAYHRSVASALAQGLADESIIQGPKGGPCTNCVKPVGSLAEGSVIASLEVGIPQGQSVEDIAEQVRNSQGARLFPGFNVASFDVSTSAAFMRQAGFLASVLLPLLAATVVQLAGS</sequence>
<organism evidence="8 9">
    <name type="scientific">Dunaliella salina</name>
    <name type="common">Green alga</name>
    <name type="synonym">Protococcus salinus</name>
    <dbReference type="NCBI Taxonomy" id="3046"/>
    <lineage>
        <taxon>Eukaryota</taxon>
        <taxon>Viridiplantae</taxon>
        <taxon>Chlorophyta</taxon>
        <taxon>core chlorophytes</taxon>
        <taxon>Chlorophyceae</taxon>
        <taxon>CS clade</taxon>
        <taxon>Chlamydomonadales</taxon>
        <taxon>Dunaliellaceae</taxon>
        <taxon>Dunaliella</taxon>
    </lineage>
</organism>
<evidence type="ECO:0000256" key="2">
    <source>
        <dbReference type="ARBA" id="ARBA00022723"/>
    </source>
</evidence>
<dbReference type="Gene3D" id="2.60.40.420">
    <property type="entry name" value="Cupredoxins - blue copper proteins"/>
    <property type="match status" value="3"/>
</dbReference>
<keyword evidence="2" id="KW-0479">Metal-binding</keyword>
<evidence type="ECO:0000259" key="6">
    <source>
        <dbReference type="Pfam" id="PF07731"/>
    </source>
</evidence>
<dbReference type="InterPro" id="IPR008972">
    <property type="entry name" value="Cupredoxin"/>
</dbReference>
<dbReference type="Proteomes" id="UP000815325">
    <property type="component" value="Unassembled WGS sequence"/>
</dbReference>
<dbReference type="PANTHER" id="PTHR11709:SF486">
    <property type="entry name" value="MULTICOPPER OXIDASE"/>
    <property type="match status" value="1"/>
</dbReference>
<feature type="domain" description="Plastocyanin-like" evidence="6">
    <location>
        <begin position="267"/>
        <end position="361"/>
    </location>
</feature>
<dbReference type="PANTHER" id="PTHR11709">
    <property type="entry name" value="MULTI-COPPER OXIDASE"/>
    <property type="match status" value="1"/>
</dbReference>
<evidence type="ECO:0000256" key="4">
    <source>
        <dbReference type="ARBA" id="ARBA00023008"/>
    </source>
</evidence>
<evidence type="ECO:0000313" key="9">
    <source>
        <dbReference type="Proteomes" id="UP000815325"/>
    </source>
</evidence>
<gene>
    <name evidence="8" type="ORF">DUNSADRAFT_9966</name>
</gene>
<dbReference type="SUPFAM" id="SSF49503">
    <property type="entry name" value="Cupredoxins"/>
    <property type="match status" value="6"/>
</dbReference>
<keyword evidence="4" id="KW-0186">Copper</keyword>
<feature type="domain" description="Plastocyanin-like" evidence="7">
    <location>
        <begin position="816"/>
        <end position="913"/>
    </location>
</feature>
<feature type="domain" description="Plastocyanin-like" evidence="7">
    <location>
        <begin position="458"/>
        <end position="574"/>
    </location>
</feature>
<dbReference type="Pfam" id="PF07732">
    <property type="entry name" value="Cu-oxidase_3"/>
    <property type="match status" value="2"/>
</dbReference>
<evidence type="ECO:0000313" key="8">
    <source>
        <dbReference type="EMBL" id="KAF5833656.1"/>
    </source>
</evidence>
<dbReference type="InterPro" id="IPR045087">
    <property type="entry name" value="Cu-oxidase_fam"/>
</dbReference>